<keyword evidence="1" id="KW-0812">Transmembrane</keyword>
<protein>
    <submittedName>
        <fullName evidence="2">Uncharacterized protein</fullName>
    </submittedName>
</protein>
<sequence>MSVSDWVAVTALVTSQIGAIVMLAIRIEKRFNKIEYQLYENGGSSLKDQMNDTRDDLVELKTSLAVFKAKLGFDPA</sequence>
<evidence type="ECO:0000256" key="1">
    <source>
        <dbReference type="SAM" id="Phobius"/>
    </source>
</evidence>
<keyword evidence="1" id="KW-1133">Transmembrane helix</keyword>
<evidence type="ECO:0000313" key="4">
    <source>
        <dbReference type="EMBL" id="CAB4188766.1"/>
    </source>
</evidence>
<keyword evidence="1" id="KW-0472">Membrane</keyword>
<organism evidence="2">
    <name type="scientific">uncultured Caudovirales phage</name>
    <dbReference type="NCBI Taxonomy" id="2100421"/>
    <lineage>
        <taxon>Viruses</taxon>
        <taxon>Duplodnaviria</taxon>
        <taxon>Heunggongvirae</taxon>
        <taxon>Uroviricota</taxon>
        <taxon>Caudoviricetes</taxon>
        <taxon>Peduoviridae</taxon>
        <taxon>Maltschvirus</taxon>
        <taxon>Maltschvirus maltsch</taxon>
    </lineage>
</organism>
<evidence type="ECO:0000313" key="2">
    <source>
        <dbReference type="EMBL" id="CAB4175242.1"/>
    </source>
</evidence>
<accession>A0A6J5PVN0</accession>
<dbReference type="EMBL" id="LR796920">
    <property type="protein sequence ID" value="CAB4175242.1"/>
    <property type="molecule type" value="Genomic_DNA"/>
</dbReference>
<dbReference type="EMBL" id="LR797127">
    <property type="protein sequence ID" value="CAB4188766.1"/>
    <property type="molecule type" value="Genomic_DNA"/>
</dbReference>
<dbReference type="EMBL" id="LR796984">
    <property type="protein sequence ID" value="CAB4179922.1"/>
    <property type="molecule type" value="Genomic_DNA"/>
</dbReference>
<reference evidence="2" key="1">
    <citation type="submission" date="2020-05" db="EMBL/GenBank/DDBJ databases">
        <authorList>
            <person name="Chiriac C."/>
            <person name="Salcher M."/>
            <person name="Ghai R."/>
            <person name="Kavagutti S V."/>
        </authorList>
    </citation>
    <scope>NUCLEOTIDE SEQUENCE</scope>
</reference>
<evidence type="ECO:0000313" key="3">
    <source>
        <dbReference type="EMBL" id="CAB4179922.1"/>
    </source>
</evidence>
<feature type="transmembrane region" description="Helical" evidence="1">
    <location>
        <begin position="6"/>
        <end position="25"/>
    </location>
</feature>
<proteinExistence type="predicted"/>
<name>A0A6J5PVN0_9CAUD</name>
<gene>
    <name evidence="3" type="ORF">UFOVP1035_129</name>
    <name evidence="4" type="ORF">UFOVP1181_88</name>
    <name evidence="2" type="ORF">UFOVP965_133</name>
</gene>